<dbReference type="GO" id="GO:0005524">
    <property type="term" value="F:ATP binding"/>
    <property type="evidence" value="ECO:0007669"/>
    <property type="project" value="UniProtKB-KW"/>
</dbReference>
<evidence type="ECO:0000256" key="10">
    <source>
        <dbReference type="SAM" id="MobiDB-lite"/>
    </source>
</evidence>
<evidence type="ECO:0000256" key="6">
    <source>
        <dbReference type="ARBA" id="ARBA00022857"/>
    </source>
</evidence>
<feature type="region of interest" description="Disordered" evidence="10">
    <location>
        <begin position="342"/>
        <end position="385"/>
    </location>
</feature>
<comment type="caution">
    <text evidence="9">Lacks conserved residue(s) required for the propagation of feature annotation.</text>
</comment>
<feature type="binding site" evidence="9">
    <location>
        <position position="200"/>
    </location>
    <ligand>
        <name>NAD(+)</name>
        <dbReference type="ChEBI" id="CHEBI:57540"/>
    </ligand>
</feature>
<evidence type="ECO:0000256" key="2">
    <source>
        <dbReference type="ARBA" id="ARBA00022679"/>
    </source>
</evidence>
<feature type="binding site" evidence="9">
    <location>
        <begin position="96"/>
        <end position="97"/>
    </location>
    <ligand>
        <name>NAD(+)</name>
        <dbReference type="ChEBI" id="CHEBI:57540"/>
    </ligand>
</feature>
<dbReference type="FunFam" id="2.60.200.30:FF:000007">
    <property type="entry name" value="NAD kinase"/>
    <property type="match status" value="1"/>
</dbReference>
<proteinExistence type="inferred from homology"/>
<feature type="binding site" evidence="9">
    <location>
        <begin position="170"/>
        <end position="171"/>
    </location>
    <ligand>
        <name>NAD(+)</name>
        <dbReference type="ChEBI" id="CHEBI:57540"/>
    </ligand>
</feature>
<organism evidence="11 12">
    <name type="scientific">Pseudoglutamicibacter cumminsii</name>
    <dbReference type="NCBI Taxonomy" id="156979"/>
    <lineage>
        <taxon>Bacteria</taxon>
        <taxon>Bacillati</taxon>
        <taxon>Actinomycetota</taxon>
        <taxon>Actinomycetes</taxon>
        <taxon>Micrococcales</taxon>
        <taxon>Micrococcaceae</taxon>
        <taxon>Pseudoglutamicibacter</taxon>
    </lineage>
</organism>
<dbReference type="PANTHER" id="PTHR20275">
    <property type="entry name" value="NAD KINASE"/>
    <property type="match status" value="1"/>
</dbReference>
<dbReference type="GO" id="GO:0005737">
    <property type="term" value="C:cytoplasm"/>
    <property type="evidence" value="ECO:0007669"/>
    <property type="project" value="UniProtKB-SubCell"/>
</dbReference>
<evidence type="ECO:0000256" key="9">
    <source>
        <dbReference type="HAMAP-Rule" id="MF_00361"/>
    </source>
</evidence>
<keyword evidence="5 9" id="KW-0067">ATP-binding</keyword>
<dbReference type="GO" id="GO:0046872">
    <property type="term" value="F:metal ion binding"/>
    <property type="evidence" value="ECO:0007669"/>
    <property type="project" value="UniProtKB-UniRule"/>
</dbReference>
<keyword evidence="3 9" id="KW-0547">Nucleotide-binding</keyword>
<dbReference type="RefSeq" id="WP_101629974.1">
    <property type="nucleotide sequence ID" value="NZ_JASODW010000012.1"/>
</dbReference>
<keyword evidence="4 9" id="KW-0418">Kinase</keyword>
<dbReference type="InterPro" id="IPR016064">
    <property type="entry name" value="NAD/diacylglycerol_kinase_sf"/>
</dbReference>
<dbReference type="Pfam" id="PF01513">
    <property type="entry name" value="NAD_kinase"/>
    <property type="match status" value="1"/>
</dbReference>
<dbReference type="GO" id="GO:0019674">
    <property type="term" value="P:NAD+ metabolic process"/>
    <property type="evidence" value="ECO:0007669"/>
    <property type="project" value="InterPro"/>
</dbReference>
<dbReference type="GO" id="GO:0003951">
    <property type="term" value="F:NAD+ kinase activity"/>
    <property type="evidence" value="ECO:0007669"/>
    <property type="project" value="UniProtKB-UniRule"/>
</dbReference>
<feature type="active site" description="Proton acceptor" evidence="9">
    <location>
        <position position="96"/>
    </location>
</feature>
<keyword evidence="7 9" id="KW-0520">NAD</keyword>
<comment type="subcellular location">
    <subcellularLocation>
        <location evidence="9">Cytoplasm</location>
    </subcellularLocation>
</comment>
<dbReference type="GO" id="GO:0051287">
    <property type="term" value="F:NAD binding"/>
    <property type="evidence" value="ECO:0007669"/>
    <property type="project" value="UniProtKB-ARBA"/>
</dbReference>
<comment type="catalytic activity">
    <reaction evidence="8 9">
        <text>NAD(+) + ATP = ADP + NADP(+) + H(+)</text>
        <dbReference type="Rhea" id="RHEA:18629"/>
        <dbReference type="ChEBI" id="CHEBI:15378"/>
        <dbReference type="ChEBI" id="CHEBI:30616"/>
        <dbReference type="ChEBI" id="CHEBI:57540"/>
        <dbReference type="ChEBI" id="CHEBI:58349"/>
        <dbReference type="ChEBI" id="CHEBI:456216"/>
        <dbReference type="EC" id="2.7.1.23"/>
    </reaction>
</comment>
<comment type="similarity">
    <text evidence="9">Belongs to the NAD kinase family.</text>
</comment>
<dbReference type="AlphaFoldDB" id="A0AAP4FH77"/>
<evidence type="ECO:0000256" key="4">
    <source>
        <dbReference type="ARBA" id="ARBA00022777"/>
    </source>
</evidence>
<dbReference type="Pfam" id="PF20143">
    <property type="entry name" value="NAD_kinase_C"/>
    <property type="match status" value="1"/>
</dbReference>
<dbReference type="InterPro" id="IPR017437">
    <property type="entry name" value="ATP-NAD_kinase_PpnK-typ_C"/>
</dbReference>
<evidence type="ECO:0000313" key="11">
    <source>
        <dbReference type="EMBL" id="MDK6275772.1"/>
    </source>
</evidence>
<feature type="binding site" evidence="9">
    <location>
        <begin position="211"/>
        <end position="216"/>
    </location>
    <ligand>
        <name>NAD(+)</name>
        <dbReference type="ChEBI" id="CHEBI:57540"/>
    </ligand>
</feature>
<dbReference type="GO" id="GO:0006741">
    <property type="term" value="P:NADP+ biosynthetic process"/>
    <property type="evidence" value="ECO:0007669"/>
    <property type="project" value="UniProtKB-UniRule"/>
</dbReference>
<feature type="binding site" evidence="9">
    <location>
        <position position="181"/>
    </location>
    <ligand>
        <name>NAD(+)</name>
        <dbReference type="ChEBI" id="CHEBI:57540"/>
    </ligand>
</feature>
<dbReference type="Proteomes" id="UP001240483">
    <property type="component" value="Unassembled WGS sequence"/>
</dbReference>
<sequence length="385" mass="41204">MPLTILESREQQGASVRRILVMTHTGREEAVAIAIRAVSVLSAHGLSPVMMRDEVDVIGQSRIDAAMADASKDNIEVLGEGVGLDELELVMVLGGDGTMLRSAELTRGSNVPLLGVNLGHVGFLAESEKADIDAVVEAIANRAYTVDERMAIDVQVWHEGRRGAHTWALNEAAVEKSNRERMLEVAIDVDGSPISTFGCDGVVFATPTGSTAYAFSAGGPVVWPEVEALVVAPISAHALFAKPLVVAPSSTTAAEVLTRTDATGVLWCDGRRMVELAPGSRVEVTRSKTPVRLVRLTNTPFAERLVAKFKLPTVGWRGPVEDPGAHPKTSELPAVHRISVVEPPHNSERLPSHRATELYHHEPKQPLGEQPGALPGEQRRGGGEL</sequence>
<dbReference type="SUPFAM" id="SSF111331">
    <property type="entry name" value="NAD kinase/diacylglycerol kinase-like"/>
    <property type="match status" value="1"/>
</dbReference>
<accession>A0AAP4FH77</accession>
<comment type="cofactor">
    <cofactor evidence="9">
        <name>a divalent metal cation</name>
        <dbReference type="ChEBI" id="CHEBI:60240"/>
    </cofactor>
</comment>
<protein>
    <recommendedName>
        <fullName evidence="9">NAD kinase</fullName>
        <ecNumber evidence="9">2.7.1.23</ecNumber>
    </recommendedName>
    <alternativeName>
        <fullName evidence="9">ATP-dependent NAD kinase</fullName>
    </alternativeName>
</protein>
<reference evidence="11" key="1">
    <citation type="submission" date="2023-05" db="EMBL/GenBank/DDBJ databases">
        <title>Cataloging the Phylogenetic Diversity of Human Bladder Bacteria.</title>
        <authorList>
            <person name="Du J."/>
        </authorList>
    </citation>
    <scope>NUCLEOTIDE SEQUENCE</scope>
    <source>
        <strain evidence="11">UMB9978</strain>
    </source>
</reference>
<dbReference type="PANTHER" id="PTHR20275:SF0">
    <property type="entry name" value="NAD KINASE"/>
    <property type="match status" value="1"/>
</dbReference>
<comment type="function">
    <text evidence="9">Involved in the regulation of the intracellular balance of NAD and NADP, and is a key enzyme in the biosynthesis of NADP. Catalyzes specifically the phosphorylation on 2'-hydroxyl of the adenosine moiety of NAD to yield NADP.</text>
</comment>
<feature type="compositionally biased region" description="Basic and acidic residues" evidence="10">
    <location>
        <begin position="345"/>
        <end position="364"/>
    </location>
</feature>
<comment type="caution">
    <text evidence="11">The sequence shown here is derived from an EMBL/GenBank/DDBJ whole genome shotgun (WGS) entry which is preliminary data.</text>
</comment>
<keyword evidence="2 9" id="KW-0808">Transferase</keyword>
<evidence type="ECO:0000256" key="8">
    <source>
        <dbReference type="ARBA" id="ARBA00047925"/>
    </source>
</evidence>
<dbReference type="EMBL" id="JASODW010000012">
    <property type="protein sequence ID" value="MDK6275772.1"/>
    <property type="molecule type" value="Genomic_DNA"/>
</dbReference>
<name>A0AAP4FH77_9MICC</name>
<dbReference type="InterPro" id="IPR002504">
    <property type="entry name" value="NADK"/>
</dbReference>
<evidence type="ECO:0000256" key="5">
    <source>
        <dbReference type="ARBA" id="ARBA00022840"/>
    </source>
</evidence>
<dbReference type="EC" id="2.7.1.23" evidence="9"/>
<evidence type="ECO:0000256" key="7">
    <source>
        <dbReference type="ARBA" id="ARBA00023027"/>
    </source>
</evidence>
<evidence type="ECO:0000256" key="3">
    <source>
        <dbReference type="ARBA" id="ARBA00022741"/>
    </source>
</evidence>
<dbReference type="InterPro" id="IPR017438">
    <property type="entry name" value="ATP-NAD_kinase_N"/>
</dbReference>
<dbReference type="HAMAP" id="MF_00361">
    <property type="entry name" value="NAD_kinase"/>
    <property type="match status" value="1"/>
</dbReference>
<evidence type="ECO:0000256" key="1">
    <source>
        <dbReference type="ARBA" id="ARBA00022490"/>
    </source>
</evidence>
<dbReference type="Gene3D" id="3.40.50.10330">
    <property type="entry name" value="Probable inorganic polyphosphate/atp-NAD kinase, domain 1"/>
    <property type="match status" value="1"/>
</dbReference>
<keyword evidence="6 9" id="KW-0521">NADP</keyword>
<evidence type="ECO:0000313" key="12">
    <source>
        <dbReference type="Proteomes" id="UP001240483"/>
    </source>
</evidence>
<keyword evidence="1 9" id="KW-0963">Cytoplasm</keyword>
<gene>
    <name evidence="9" type="primary">nadK</name>
    <name evidence="11" type="ORF">QP116_08525</name>
</gene>
<dbReference type="NCBIfam" id="NF002892">
    <property type="entry name" value="PRK03372.1"/>
    <property type="match status" value="1"/>
</dbReference>
<dbReference type="Gene3D" id="2.60.200.30">
    <property type="entry name" value="Probable inorganic polyphosphate/atp-NAD kinase, domain 2"/>
    <property type="match status" value="1"/>
</dbReference>
<feature type="binding site" evidence="9">
    <location>
        <position position="101"/>
    </location>
    <ligand>
        <name>NAD(+)</name>
        <dbReference type="ChEBI" id="CHEBI:57540"/>
    </ligand>
</feature>